<dbReference type="PROSITE" id="PS51340">
    <property type="entry name" value="MOSC"/>
    <property type="match status" value="1"/>
</dbReference>
<evidence type="ECO:0000313" key="2">
    <source>
        <dbReference type="EMBL" id="KAG2629883.1"/>
    </source>
</evidence>
<dbReference type="EMBL" id="CM029041">
    <property type="protein sequence ID" value="KAG2629883.1"/>
    <property type="molecule type" value="Genomic_DNA"/>
</dbReference>
<reference evidence="2" key="1">
    <citation type="submission" date="2020-05" db="EMBL/GenBank/DDBJ databases">
        <title>WGS assembly of Panicum virgatum.</title>
        <authorList>
            <person name="Lovell J.T."/>
            <person name="Jenkins J."/>
            <person name="Shu S."/>
            <person name="Juenger T.E."/>
            <person name="Schmutz J."/>
        </authorList>
    </citation>
    <scope>NUCLEOTIDE SEQUENCE</scope>
    <source>
        <strain evidence="2">AP13</strain>
    </source>
</reference>
<dbReference type="Proteomes" id="UP000823388">
    <property type="component" value="Chromosome 3K"/>
</dbReference>
<dbReference type="Pfam" id="PF03473">
    <property type="entry name" value="MOSC"/>
    <property type="match status" value="1"/>
</dbReference>
<dbReference type="AlphaFoldDB" id="A0A8T0VAL2"/>
<dbReference type="InterPro" id="IPR005302">
    <property type="entry name" value="MoCF_Sase_C"/>
</dbReference>
<dbReference type="PANTHER" id="PTHR14237">
    <property type="entry name" value="MOLYBDOPTERIN COFACTOR SULFURASE MOSC"/>
    <property type="match status" value="1"/>
</dbReference>
<dbReference type="InterPro" id="IPR011037">
    <property type="entry name" value="Pyrv_Knase-like_insert_dom_sf"/>
</dbReference>
<dbReference type="GO" id="GO:0003824">
    <property type="term" value="F:catalytic activity"/>
    <property type="evidence" value="ECO:0007669"/>
    <property type="project" value="InterPro"/>
</dbReference>
<protein>
    <recommendedName>
        <fullName evidence="1">MOSC domain-containing protein</fullName>
    </recommendedName>
</protein>
<name>A0A8T0VAL2_PANVG</name>
<sequence length="149" mass="16575">MFSDGFPFLITSQGSLDALNEKLEEPVPINRFRPNILVEGCHPYAEDLWKTIKINKLTFRGVKLCGRCKVPTINQYTGIPTPTEPTETLQKYRSGEVLLPSHKNKRQVYFGQNAVCKESLSANGEGRIIKVGDPVYVTQSFSSSGEVPA</sequence>
<evidence type="ECO:0000259" key="1">
    <source>
        <dbReference type="PROSITE" id="PS51340"/>
    </source>
</evidence>
<organism evidence="2 3">
    <name type="scientific">Panicum virgatum</name>
    <name type="common">Blackwell switchgrass</name>
    <dbReference type="NCBI Taxonomy" id="38727"/>
    <lineage>
        <taxon>Eukaryota</taxon>
        <taxon>Viridiplantae</taxon>
        <taxon>Streptophyta</taxon>
        <taxon>Embryophyta</taxon>
        <taxon>Tracheophyta</taxon>
        <taxon>Spermatophyta</taxon>
        <taxon>Magnoliopsida</taxon>
        <taxon>Liliopsida</taxon>
        <taxon>Poales</taxon>
        <taxon>Poaceae</taxon>
        <taxon>PACMAD clade</taxon>
        <taxon>Panicoideae</taxon>
        <taxon>Panicodae</taxon>
        <taxon>Paniceae</taxon>
        <taxon>Panicinae</taxon>
        <taxon>Panicum</taxon>
        <taxon>Panicum sect. Hiantes</taxon>
    </lineage>
</organism>
<keyword evidence="3" id="KW-1185">Reference proteome</keyword>
<dbReference type="PANTHER" id="PTHR14237:SF61">
    <property type="entry name" value="MOSC DOMAIN-CONTAINING PROTEIN"/>
    <property type="match status" value="1"/>
</dbReference>
<dbReference type="SUPFAM" id="SSF50800">
    <property type="entry name" value="PK beta-barrel domain-like"/>
    <property type="match status" value="1"/>
</dbReference>
<proteinExistence type="predicted"/>
<dbReference type="GO" id="GO:0030151">
    <property type="term" value="F:molybdenum ion binding"/>
    <property type="evidence" value="ECO:0007669"/>
    <property type="project" value="InterPro"/>
</dbReference>
<comment type="caution">
    <text evidence="2">The sequence shown here is derived from an EMBL/GenBank/DDBJ whole genome shotgun (WGS) entry which is preliminary data.</text>
</comment>
<dbReference type="GO" id="GO:0032787">
    <property type="term" value="P:monocarboxylic acid metabolic process"/>
    <property type="evidence" value="ECO:0007669"/>
    <property type="project" value="UniProtKB-ARBA"/>
</dbReference>
<dbReference type="GO" id="GO:0030170">
    <property type="term" value="F:pyridoxal phosphate binding"/>
    <property type="evidence" value="ECO:0007669"/>
    <property type="project" value="InterPro"/>
</dbReference>
<evidence type="ECO:0000313" key="3">
    <source>
        <dbReference type="Proteomes" id="UP000823388"/>
    </source>
</evidence>
<feature type="domain" description="MOSC" evidence="1">
    <location>
        <begin position="1"/>
        <end position="138"/>
    </location>
</feature>
<accession>A0A8T0VAL2</accession>
<gene>
    <name evidence="2" type="ORF">PVAP13_3KG471402</name>
</gene>